<dbReference type="RefSeq" id="WP_111062085.1">
    <property type="nucleotide sequence ID" value="NZ_JBHUCU010000002.1"/>
</dbReference>
<dbReference type="EMBL" id="QKSB01000002">
    <property type="protein sequence ID" value="PZE17934.1"/>
    <property type="molecule type" value="Genomic_DNA"/>
</dbReference>
<evidence type="ECO:0000256" key="6">
    <source>
        <dbReference type="ARBA" id="ARBA00023315"/>
    </source>
</evidence>
<dbReference type="InterPro" id="IPR020573">
    <property type="entry name" value="UDP_GlcNAc_AcTrfase_non-rep"/>
</dbReference>
<dbReference type="GO" id="GO:0009245">
    <property type="term" value="P:lipid A biosynthetic process"/>
    <property type="evidence" value="ECO:0007669"/>
    <property type="project" value="UniProtKB-KW"/>
</dbReference>
<dbReference type="InterPro" id="IPR011004">
    <property type="entry name" value="Trimer_LpxA-like_sf"/>
</dbReference>
<evidence type="ECO:0000256" key="1">
    <source>
        <dbReference type="ARBA" id="ARBA00022516"/>
    </source>
</evidence>
<keyword evidence="6 8" id="KW-0012">Acyltransferase</keyword>
<dbReference type="OrthoDB" id="9784739at2"/>
<dbReference type="Pfam" id="PF04613">
    <property type="entry name" value="LpxD"/>
    <property type="match status" value="1"/>
</dbReference>
<dbReference type="InterPro" id="IPR001451">
    <property type="entry name" value="Hexapep"/>
</dbReference>
<comment type="caution">
    <text evidence="8">The sequence shown here is derived from an EMBL/GenBank/DDBJ whole genome shotgun (WGS) entry which is preliminary data.</text>
</comment>
<dbReference type="GO" id="GO:0016020">
    <property type="term" value="C:membrane"/>
    <property type="evidence" value="ECO:0007669"/>
    <property type="project" value="GOC"/>
</dbReference>
<sequence length="308" mass="33489">MKLPQPSNLKTIAELVNCPFEGDPNLVISGINEIHQVESGDIVFVDHPKYYEKALNSAADVIIINKKVAVPEGKGILISDNPFDVFNQITRTFRAFKVWEQPKGDEFEIGENSFVFPNATIGHHVKIGKNSVVHAGAVICDYTEIGDHVIIGPNAVIGFDAFYYKKKESGYDRLHSFGSTWIQNHVEIGALTTIDRGVSGKTIIGKGTKIDNQVHIGHDTVVGENCLFAANVGVAGCVTIKNNVTLWGQVGVVSDVTIHENVIVLGQSGVGVNLPANKTYFGSPCGEARTKFKELAAFKKLPQIIEHL</sequence>
<keyword evidence="3 8" id="KW-0808">Transferase</keyword>
<evidence type="ECO:0000256" key="2">
    <source>
        <dbReference type="ARBA" id="ARBA00022556"/>
    </source>
</evidence>
<dbReference type="GO" id="GO:0016410">
    <property type="term" value="F:N-acyltransferase activity"/>
    <property type="evidence" value="ECO:0007669"/>
    <property type="project" value="InterPro"/>
</dbReference>
<accession>A0A2W1N286</accession>
<keyword evidence="9" id="KW-1185">Reference proteome</keyword>
<dbReference type="AlphaFoldDB" id="A0A2W1N286"/>
<evidence type="ECO:0000256" key="3">
    <source>
        <dbReference type="ARBA" id="ARBA00022679"/>
    </source>
</evidence>
<evidence type="ECO:0000259" key="7">
    <source>
        <dbReference type="Pfam" id="PF04613"/>
    </source>
</evidence>
<evidence type="ECO:0000313" key="9">
    <source>
        <dbReference type="Proteomes" id="UP000249248"/>
    </source>
</evidence>
<proteinExistence type="predicted"/>
<dbReference type="Gene3D" id="2.160.10.10">
    <property type="entry name" value="Hexapeptide repeat proteins"/>
    <property type="match status" value="1"/>
</dbReference>
<dbReference type="PANTHER" id="PTHR43378:SF2">
    <property type="entry name" value="UDP-3-O-ACYLGLUCOSAMINE N-ACYLTRANSFERASE 1, MITOCHONDRIAL-RELATED"/>
    <property type="match status" value="1"/>
</dbReference>
<organism evidence="8 9">
    <name type="scientific">Putridiphycobacter roseus</name>
    <dbReference type="NCBI Taxonomy" id="2219161"/>
    <lineage>
        <taxon>Bacteria</taxon>
        <taxon>Pseudomonadati</taxon>
        <taxon>Bacteroidota</taxon>
        <taxon>Flavobacteriia</taxon>
        <taxon>Flavobacteriales</taxon>
        <taxon>Crocinitomicaceae</taxon>
        <taxon>Putridiphycobacter</taxon>
    </lineage>
</organism>
<evidence type="ECO:0000256" key="5">
    <source>
        <dbReference type="ARBA" id="ARBA00023098"/>
    </source>
</evidence>
<name>A0A2W1N286_9FLAO</name>
<reference evidence="8 9" key="1">
    <citation type="submission" date="2018-06" db="EMBL/GenBank/DDBJ databases">
        <title>The draft genome sequence of Crocinitomix sp. SM1701.</title>
        <authorList>
            <person name="Zhang X."/>
        </authorList>
    </citation>
    <scope>NUCLEOTIDE SEQUENCE [LARGE SCALE GENOMIC DNA]</scope>
    <source>
        <strain evidence="8 9">SM1701</strain>
    </source>
</reference>
<keyword evidence="2" id="KW-0441">Lipid A biosynthesis</keyword>
<feature type="domain" description="UDP-3-O-[3-hydroxymyristoyl] glucosamine N-acyltransferase non-repeat region" evidence="7">
    <location>
        <begin position="26"/>
        <end position="90"/>
    </location>
</feature>
<dbReference type="InterPro" id="IPR007691">
    <property type="entry name" value="LpxD"/>
</dbReference>
<keyword evidence="5" id="KW-0443">Lipid metabolism</keyword>
<dbReference type="SUPFAM" id="SSF51161">
    <property type="entry name" value="Trimeric LpxA-like enzymes"/>
    <property type="match status" value="1"/>
</dbReference>
<evidence type="ECO:0000313" key="8">
    <source>
        <dbReference type="EMBL" id="PZE17934.1"/>
    </source>
</evidence>
<dbReference type="PANTHER" id="PTHR43378">
    <property type="entry name" value="UDP-3-O-ACYLGLUCOSAMINE N-ACYLTRANSFERASE"/>
    <property type="match status" value="1"/>
</dbReference>
<keyword evidence="4" id="KW-0677">Repeat</keyword>
<keyword evidence="1" id="KW-0444">Lipid biosynthesis</keyword>
<dbReference type="Pfam" id="PF00132">
    <property type="entry name" value="Hexapep"/>
    <property type="match status" value="2"/>
</dbReference>
<protein>
    <submittedName>
        <fullName evidence="8">UDP-3-O-(3-hydroxymyristoyl)glucosamine N-acyltransferase</fullName>
    </submittedName>
</protein>
<dbReference type="CDD" id="cd03352">
    <property type="entry name" value="LbH_LpxD"/>
    <property type="match status" value="1"/>
</dbReference>
<evidence type="ECO:0000256" key="4">
    <source>
        <dbReference type="ARBA" id="ARBA00022737"/>
    </source>
</evidence>
<dbReference type="Gene3D" id="3.40.1390.10">
    <property type="entry name" value="MurE/MurF, N-terminal domain"/>
    <property type="match status" value="1"/>
</dbReference>
<gene>
    <name evidence="8" type="ORF">DNU06_04765</name>
</gene>
<dbReference type="Proteomes" id="UP000249248">
    <property type="component" value="Unassembled WGS sequence"/>
</dbReference>